<dbReference type="InterPro" id="IPR036101">
    <property type="entry name" value="CarD-like/TRCF_RID_sf"/>
</dbReference>
<gene>
    <name evidence="2" type="ORF">FEZ08_09905</name>
</gene>
<dbReference type="InterPro" id="IPR048792">
    <property type="entry name" value="CarD_C"/>
</dbReference>
<dbReference type="InterPro" id="IPR052531">
    <property type="entry name" value="CarD-like_regulator"/>
</dbReference>
<name>A0A5R8Q8U4_9FIRM</name>
<reference evidence="2 3" key="1">
    <citation type="submission" date="2019-05" db="EMBL/GenBank/DDBJ databases">
        <title>Culicoidintestinum kansasii gen. nov., sp. nov. from the gastrointestinal tract of the biting midge, Culicoides sonorensis.</title>
        <authorList>
            <person name="Neupane S."/>
            <person name="Ghosh A."/>
            <person name="Gunther S."/>
            <person name="Martin K."/>
            <person name="Zurek L."/>
        </authorList>
    </citation>
    <scope>NUCLEOTIDE SEQUENCE [LARGE SCALE GENOMIC DNA]</scope>
    <source>
        <strain evidence="2 3">CS-1</strain>
    </source>
</reference>
<evidence type="ECO:0000313" key="2">
    <source>
        <dbReference type="EMBL" id="TLG72134.1"/>
    </source>
</evidence>
<dbReference type="InterPro" id="IPR042215">
    <property type="entry name" value="CarD-like_C"/>
</dbReference>
<dbReference type="SUPFAM" id="SSF141259">
    <property type="entry name" value="CarD-like"/>
    <property type="match status" value="1"/>
</dbReference>
<dbReference type="GO" id="GO:0009303">
    <property type="term" value="P:rRNA transcription"/>
    <property type="evidence" value="ECO:0007669"/>
    <property type="project" value="TreeGrafter"/>
</dbReference>
<keyword evidence="3" id="KW-1185">Reference proteome</keyword>
<dbReference type="InParanoid" id="A0A5R8Q8U4"/>
<dbReference type="Gene3D" id="1.20.58.1290">
    <property type="entry name" value="CarD-like, C-terminal domain"/>
    <property type="match status" value="1"/>
</dbReference>
<dbReference type="RefSeq" id="WP_138191906.1">
    <property type="nucleotide sequence ID" value="NZ_VBWP01000009.1"/>
</dbReference>
<dbReference type="AlphaFoldDB" id="A0A5R8Q8U4"/>
<dbReference type="Pfam" id="PF02559">
    <property type="entry name" value="CarD_TRCF_RID"/>
    <property type="match status" value="1"/>
</dbReference>
<evidence type="ECO:0000259" key="1">
    <source>
        <dbReference type="SMART" id="SM01058"/>
    </source>
</evidence>
<dbReference type="SMART" id="SM01058">
    <property type="entry name" value="CarD_TRCF"/>
    <property type="match status" value="1"/>
</dbReference>
<proteinExistence type="predicted"/>
<comment type="caution">
    <text evidence="2">The sequence shown here is derived from an EMBL/GenBank/DDBJ whole genome shotgun (WGS) entry which is preliminary data.</text>
</comment>
<organism evidence="2 3">
    <name type="scientific">Culicoidibacter larvae</name>
    <dbReference type="NCBI Taxonomy" id="2579976"/>
    <lineage>
        <taxon>Bacteria</taxon>
        <taxon>Bacillati</taxon>
        <taxon>Bacillota</taxon>
        <taxon>Culicoidibacteria</taxon>
        <taxon>Culicoidibacterales</taxon>
        <taxon>Culicoidibacteraceae</taxon>
        <taxon>Culicoidibacter</taxon>
    </lineage>
</organism>
<dbReference type="Gene3D" id="2.40.10.170">
    <property type="match status" value="1"/>
</dbReference>
<protein>
    <submittedName>
        <fullName evidence="2">CarD family transcriptional regulator</fullName>
    </submittedName>
</protein>
<dbReference type="OrthoDB" id="9786074at2"/>
<accession>A0A5R8Q8U4</accession>
<dbReference type="Proteomes" id="UP000306912">
    <property type="component" value="Unassembled WGS sequence"/>
</dbReference>
<sequence>MFKVKDIVIYTTEGLCKITEICSQDFNGHSTDYYVLKPMLSNRPTIFVPVDNEQLVERIRPVLSADEVHKLIKAMPDQETIWIENSNDRKKRYKEILSDSDHLELVSLIKTLYFYQEELQDSGKKLHLADKMFMEEAEKILYEEFAYVLDIEPSQLIPLIVGVIEADE</sequence>
<evidence type="ECO:0000313" key="3">
    <source>
        <dbReference type="Proteomes" id="UP000306912"/>
    </source>
</evidence>
<dbReference type="InterPro" id="IPR003711">
    <property type="entry name" value="CarD-like/TRCF_RID"/>
</dbReference>
<dbReference type="EMBL" id="VBWP01000009">
    <property type="protein sequence ID" value="TLG72134.1"/>
    <property type="molecule type" value="Genomic_DNA"/>
</dbReference>
<dbReference type="PANTHER" id="PTHR38447">
    <property type="entry name" value="TRANSCRIPTION FACTOR YDEB-RELATED"/>
    <property type="match status" value="1"/>
</dbReference>
<dbReference type="Pfam" id="PF21095">
    <property type="entry name" value="CarD_C"/>
    <property type="match status" value="1"/>
</dbReference>
<feature type="domain" description="CarD-like/TRCF RNAP-interacting" evidence="1">
    <location>
        <begin position="1"/>
        <end position="113"/>
    </location>
</feature>
<dbReference type="FunCoup" id="A0A5R8Q8U4">
    <property type="interactions" value="4"/>
</dbReference>
<dbReference type="PANTHER" id="PTHR38447:SF1">
    <property type="entry name" value="RNA POLYMERASE-BINDING TRANSCRIPTION FACTOR CARD"/>
    <property type="match status" value="1"/>
</dbReference>